<dbReference type="EMBL" id="AMCV02000005">
    <property type="protein sequence ID" value="TDZ24354.1"/>
    <property type="molecule type" value="Genomic_DNA"/>
</dbReference>
<feature type="signal peptide" evidence="1">
    <location>
        <begin position="1"/>
        <end position="18"/>
    </location>
</feature>
<dbReference type="AlphaFoldDB" id="A0A484G3I9"/>
<proteinExistence type="predicted"/>
<sequence>MRFASLFAVLASALVVYAQDECNNDKKCGGRDCTINPGGTAGQDSTQYSVLARGSVAGKDTQEEVASWVLGVWHNSL</sequence>
<keyword evidence="1" id="KW-0732">Signal</keyword>
<organism evidence="2 3">
    <name type="scientific">Colletotrichum orbiculare (strain 104-T / ATCC 96160 / CBS 514.97 / LARS 414 / MAFF 240422)</name>
    <name type="common">Cucumber anthracnose fungus</name>
    <name type="synonym">Colletotrichum lagenarium</name>
    <dbReference type="NCBI Taxonomy" id="1213857"/>
    <lineage>
        <taxon>Eukaryota</taxon>
        <taxon>Fungi</taxon>
        <taxon>Dikarya</taxon>
        <taxon>Ascomycota</taxon>
        <taxon>Pezizomycotina</taxon>
        <taxon>Sordariomycetes</taxon>
        <taxon>Hypocreomycetidae</taxon>
        <taxon>Glomerellales</taxon>
        <taxon>Glomerellaceae</taxon>
        <taxon>Colletotrichum</taxon>
        <taxon>Colletotrichum orbiculare species complex</taxon>
    </lineage>
</organism>
<protein>
    <submittedName>
        <fullName evidence="2">Uncharacterized protein</fullName>
    </submittedName>
</protein>
<evidence type="ECO:0000256" key="1">
    <source>
        <dbReference type="SAM" id="SignalP"/>
    </source>
</evidence>
<name>A0A484G3I9_COLOR</name>
<evidence type="ECO:0000313" key="3">
    <source>
        <dbReference type="Proteomes" id="UP000014480"/>
    </source>
</evidence>
<evidence type="ECO:0000313" key="2">
    <source>
        <dbReference type="EMBL" id="TDZ24354.1"/>
    </source>
</evidence>
<accession>A0A484G3I9</accession>
<reference evidence="3" key="1">
    <citation type="journal article" date="2013" name="New Phytol.">
        <title>Comparative genomic and transcriptomic analyses reveal the hemibiotrophic stage shift of Colletotrichum fungi.</title>
        <authorList>
            <person name="Gan P."/>
            <person name="Ikeda K."/>
            <person name="Irieda H."/>
            <person name="Narusaka M."/>
            <person name="O'Connell R.J."/>
            <person name="Narusaka Y."/>
            <person name="Takano Y."/>
            <person name="Kubo Y."/>
            <person name="Shirasu K."/>
        </authorList>
    </citation>
    <scope>NUCLEOTIDE SEQUENCE [LARGE SCALE GENOMIC DNA]</scope>
    <source>
        <strain evidence="3">104-T / ATCC 96160 / CBS 514.97 / LARS 414 / MAFF 240422</strain>
    </source>
</reference>
<keyword evidence="3" id="KW-1185">Reference proteome</keyword>
<feature type="chain" id="PRO_5019779211" evidence="1">
    <location>
        <begin position="19"/>
        <end position="77"/>
    </location>
</feature>
<comment type="caution">
    <text evidence="2">The sequence shown here is derived from an EMBL/GenBank/DDBJ whole genome shotgun (WGS) entry which is preliminary data.</text>
</comment>
<dbReference type="Proteomes" id="UP000014480">
    <property type="component" value="Unassembled WGS sequence"/>
</dbReference>
<gene>
    <name evidence="2" type="ORF">Cob_v002644</name>
</gene>
<reference evidence="3" key="2">
    <citation type="journal article" date="2019" name="Mol. Plant Microbe Interact.">
        <title>Genome sequence resources for four phytopathogenic fungi from the Colletotrichum orbiculare species complex.</title>
        <authorList>
            <person name="Gan P."/>
            <person name="Tsushima A."/>
            <person name="Narusaka M."/>
            <person name="Narusaka Y."/>
            <person name="Takano Y."/>
            <person name="Kubo Y."/>
            <person name="Shirasu K."/>
        </authorList>
    </citation>
    <scope>GENOME REANNOTATION</scope>
    <source>
        <strain evidence="3">104-T / ATCC 96160 / CBS 514.97 / LARS 414 / MAFF 240422</strain>
    </source>
</reference>